<proteinExistence type="predicted"/>
<name>A0A834N1X8_VESGE</name>
<feature type="coiled-coil region" evidence="1">
    <location>
        <begin position="1006"/>
        <end position="1223"/>
    </location>
</feature>
<gene>
    <name evidence="3" type="ORF">HZH68_010464</name>
</gene>
<reference evidence="3" key="1">
    <citation type="journal article" date="2020" name="G3 (Bethesda)">
        <title>High-Quality Assemblies for Three Invasive Social Wasps from the &lt;i&gt;Vespula&lt;/i&gt; Genus.</title>
        <authorList>
            <person name="Harrop T.W.R."/>
            <person name="Guhlin J."/>
            <person name="McLaughlin G.M."/>
            <person name="Permina E."/>
            <person name="Stockwell P."/>
            <person name="Gilligan J."/>
            <person name="Le Lec M.F."/>
            <person name="Gruber M.A.M."/>
            <person name="Quinn O."/>
            <person name="Lovegrove M."/>
            <person name="Duncan E.J."/>
            <person name="Remnant E.J."/>
            <person name="Van Eeckhoven J."/>
            <person name="Graham B."/>
            <person name="Knapp R.A."/>
            <person name="Langford K.W."/>
            <person name="Kronenberg Z."/>
            <person name="Press M.O."/>
            <person name="Eacker S.M."/>
            <person name="Wilson-Rankin E.E."/>
            <person name="Purcell J."/>
            <person name="Lester P.J."/>
            <person name="Dearden P.K."/>
        </authorList>
    </citation>
    <scope>NUCLEOTIDE SEQUENCE</scope>
    <source>
        <strain evidence="3">Linc-1</strain>
    </source>
</reference>
<evidence type="ECO:0000313" key="3">
    <source>
        <dbReference type="EMBL" id="KAF7393645.1"/>
    </source>
</evidence>
<feature type="coiled-coil region" evidence="1">
    <location>
        <begin position="170"/>
        <end position="338"/>
    </location>
</feature>
<protein>
    <submittedName>
        <fullName evidence="3">Uncharacterized protein</fullName>
    </submittedName>
</protein>
<feature type="region of interest" description="Disordered" evidence="2">
    <location>
        <begin position="1356"/>
        <end position="1425"/>
    </location>
</feature>
<comment type="caution">
    <text evidence="3">The sequence shown here is derived from an EMBL/GenBank/DDBJ whole genome shotgun (WGS) entry which is preliminary data.</text>
</comment>
<dbReference type="Proteomes" id="UP000617340">
    <property type="component" value="Unassembled WGS sequence"/>
</dbReference>
<evidence type="ECO:0000313" key="4">
    <source>
        <dbReference type="Proteomes" id="UP000617340"/>
    </source>
</evidence>
<feature type="coiled-coil region" evidence="1">
    <location>
        <begin position="671"/>
        <end position="698"/>
    </location>
</feature>
<feature type="compositionally biased region" description="Basic and acidic residues" evidence="2">
    <location>
        <begin position="1406"/>
        <end position="1416"/>
    </location>
</feature>
<keyword evidence="4" id="KW-1185">Reference proteome</keyword>
<organism evidence="3 4">
    <name type="scientific">Vespula germanica</name>
    <name type="common">German yellow jacket</name>
    <name type="synonym">Paravespula germanica</name>
    <dbReference type="NCBI Taxonomy" id="30212"/>
    <lineage>
        <taxon>Eukaryota</taxon>
        <taxon>Metazoa</taxon>
        <taxon>Ecdysozoa</taxon>
        <taxon>Arthropoda</taxon>
        <taxon>Hexapoda</taxon>
        <taxon>Insecta</taxon>
        <taxon>Pterygota</taxon>
        <taxon>Neoptera</taxon>
        <taxon>Endopterygota</taxon>
        <taxon>Hymenoptera</taxon>
        <taxon>Apocrita</taxon>
        <taxon>Aculeata</taxon>
        <taxon>Vespoidea</taxon>
        <taxon>Vespidae</taxon>
        <taxon>Vespinae</taxon>
        <taxon>Vespula</taxon>
    </lineage>
</organism>
<accession>A0A834N1X8</accession>
<evidence type="ECO:0000256" key="1">
    <source>
        <dbReference type="SAM" id="Coils"/>
    </source>
</evidence>
<dbReference type="EMBL" id="JACSDZ010000010">
    <property type="protein sequence ID" value="KAF7393645.1"/>
    <property type="molecule type" value="Genomic_DNA"/>
</dbReference>
<sequence>MDWLHIIIEWINCLNILETPIKEIQELQEKQLYGKLIRSLSLKKDISGSNDKDILVTFIKDEFPEFQIKKDKNQEYPEDIYIISLLLSYACQNATFHQPMCTKLQQETQIKIKSFLEMVLPYGKSISIEILRDVIMQLTDFESKSILETPNTRSLKEFFSSPVVRSAQSHRILNERNRELRLLKSELEVERFEKADLQEDLKIEQNKVQTLLKQLEEKSVEIKSLKEEKIKFASPRSCKKGKSALYNEDYYKREINKLENQLIQYQDNIIKLEDHKTAIAEKLTFVEKKNISLNDKCNDLERSIEVLTTEMESKNKEIVDLKINNEDLRAHLRKLNGTSIDDSFEVEGIMSEHSFLMPLNTSETLSSVIDIQLQEAKNENTLLKTQLNQLKDKFEMTSKEHENAMQLISTLQNEVKILNNIQVELSNAEKKILSLEENNKALQDYQILLNNQCKSLEDLLVHKDELLLQGEKYEKELHEKVENLNKALHAETVKSSDLKTALVKAECLAKEHDSILKLIESKDSEISTLHLNIKNLNVEKDRLIHIQKESDNKTKESIIKLETQLLNKQHLLEQLNIEMKLKDETIMILRTQVDKLSKETIVSEMKMKEIITNIQKIKSIQDNVLTKQEKILKEKFLQLEHLQTQFNKAKKMLCLQLENEKSLKINLECKLTNKDIIISDLENNISELQESLKVKIDELNVYKEYHSTTNKKNKEIVKTCKELKDQITKSKCTFSQLLDSTHTYDNIIENISNVSQTNDEDEFNVILDIITFAINDMKVIKEDILCFSTKNKNLEKIIDDQNKIINKNSEVQHENTVLKQKLHDFEILEQNCKSCIQNIIKEKEKVQEILSKIVLSLGNSNDSFISLKQKWSQALNEFNNLSIINNLKCQDIEQLQTKKKTLQKILNEYDINHLQTIKSVVDTLWKKFYMEQKLMDTYLQYLNDNKKGFTIECNIEENDVKEEEKMKEELENIGNMCNDIIKSEKELETFIHSISSYKKDCVAGKVKQQNGSEKKLQLQIDQLTKEKKEMKNKLDIMRVRNAKLERTLEELRIENKKNKEGTHLKSQLTDLDDLKKQMAQLKQDNLLLQEERNKLHKELQEYAKKKMSEIQLKEIHSKYEMKLEEMKQQMKIAYNEQVIKLNKEQEKAIEQKVEQLQSKLEQQCQKHKEEITIYKTHVNELNSQFWNVGERLLTAQQEKQEVLQQLNELKIKLQNQIEQKTTNFSIHHRTIKLEKQEIPSENSMQEKAHTLTKVLTEENTYEKRHSARNMHAMVNAFNAEDEEGEVFDNIYLADMKEGHGFPTADFDRLSALQMRNSLCKPHLKSSYPAETQFQPLFFTEEEIKTGSVSEDVFNDSLSQSLLPEQKTKRKDRTQTSYKKPGPPTPSKNGGRLSLHGNELRSPNSRILKERNADRRATATPRRSKGILFNLRRQDENFAGTPRTRKLSNMFRKQRTTLD</sequence>
<evidence type="ECO:0000256" key="2">
    <source>
        <dbReference type="SAM" id="MobiDB-lite"/>
    </source>
</evidence>
<feature type="coiled-coil region" evidence="1">
    <location>
        <begin position="373"/>
        <end position="483"/>
    </location>
</feature>
<keyword evidence="1" id="KW-0175">Coiled coil</keyword>